<dbReference type="GeneTree" id="ENSGT01150000287152"/>
<reference evidence="1 2" key="1">
    <citation type="submission" date="2009-03" db="EMBL/GenBank/DDBJ databases">
        <authorList>
            <person name="Warren W."/>
            <person name="Ye L."/>
            <person name="Minx P."/>
            <person name="Worley K."/>
            <person name="Gibbs R."/>
            <person name="Wilson R.K."/>
        </authorList>
    </citation>
    <scope>NUCLEOTIDE SEQUENCE [LARGE SCALE GENOMIC DNA]</scope>
</reference>
<dbReference type="OMA" id="QVWRWAP"/>
<evidence type="ECO:0000313" key="1">
    <source>
        <dbReference type="Ensembl" id="ENSCJAP00000084816.1"/>
    </source>
</evidence>
<protein>
    <submittedName>
        <fullName evidence="1">Uncharacterized protein</fullName>
    </submittedName>
</protein>
<dbReference type="AlphaFoldDB" id="A0A8I4A285"/>
<dbReference type="Proteomes" id="UP000008225">
    <property type="component" value="Chromosome 5"/>
</dbReference>
<proteinExistence type="predicted"/>
<accession>A0A8I4A285</accession>
<dbReference type="Ensembl" id="ENSCJAT00000136379.1">
    <property type="protein sequence ID" value="ENSCJAP00000084816.1"/>
    <property type="gene ID" value="ENSCJAG00000071427.1"/>
</dbReference>
<name>A0A8I4A285_CALJA</name>
<keyword evidence="2" id="KW-1185">Reference proteome</keyword>
<reference evidence="1" key="3">
    <citation type="submission" date="2025-09" db="UniProtKB">
        <authorList>
            <consortium name="Ensembl"/>
        </authorList>
    </citation>
    <scope>IDENTIFICATION</scope>
</reference>
<sequence length="89" mass="9702">NPVSTRNTKISQVWWLAPVVPATWEAEAGESLGGGGCSEPRSYHCTPAWATGVKLCQKNKTKQNEMTTTTPTKTKYILFDVPSIAPSIH</sequence>
<evidence type="ECO:0000313" key="2">
    <source>
        <dbReference type="Proteomes" id="UP000008225"/>
    </source>
</evidence>
<reference evidence="1" key="2">
    <citation type="submission" date="2025-08" db="UniProtKB">
        <authorList>
            <consortium name="Ensembl"/>
        </authorList>
    </citation>
    <scope>IDENTIFICATION</scope>
</reference>
<organism evidence="1 2">
    <name type="scientific">Callithrix jacchus</name>
    <name type="common">White-tufted-ear marmoset</name>
    <name type="synonym">Simia Jacchus</name>
    <dbReference type="NCBI Taxonomy" id="9483"/>
    <lineage>
        <taxon>Eukaryota</taxon>
        <taxon>Metazoa</taxon>
        <taxon>Chordata</taxon>
        <taxon>Craniata</taxon>
        <taxon>Vertebrata</taxon>
        <taxon>Euteleostomi</taxon>
        <taxon>Mammalia</taxon>
        <taxon>Eutheria</taxon>
        <taxon>Euarchontoglires</taxon>
        <taxon>Primates</taxon>
        <taxon>Haplorrhini</taxon>
        <taxon>Platyrrhini</taxon>
        <taxon>Cebidae</taxon>
        <taxon>Callitrichinae</taxon>
        <taxon>Callithrix</taxon>
        <taxon>Callithrix</taxon>
    </lineage>
</organism>